<keyword evidence="1 3" id="KW-0963">Cytoplasm</keyword>
<comment type="similarity">
    <text evidence="3">Belongs to the RimP family.</text>
</comment>
<evidence type="ECO:0000313" key="6">
    <source>
        <dbReference type="EMBL" id="MDF1610813.1"/>
    </source>
</evidence>
<dbReference type="PANTHER" id="PTHR33867">
    <property type="entry name" value="RIBOSOME MATURATION FACTOR RIMP"/>
    <property type="match status" value="1"/>
</dbReference>
<dbReference type="Pfam" id="PF17384">
    <property type="entry name" value="DUF150_C"/>
    <property type="match status" value="1"/>
</dbReference>
<dbReference type="SUPFAM" id="SSF75420">
    <property type="entry name" value="YhbC-like, N-terminal domain"/>
    <property type="match status" value="1"/>
</dbReference>
<dbReference type="Proteomes" id="UP001221302">
    <property type="component" value="Unassembled WGS sequence"/>
</dbReference>
<feature type="domain" description="Ribosome maturation factor RimP C-terminal" evidence="5">
    <location>
        <begin position="87"/>
        <end position="148"/>
    </location>
</feature>
<organism evidence="6 7">
    <name type="scientific">Stygiobacter electus</name>
    <dbReference type="NCBI Taxonomy" id="3032292"/>
    <lineage>
        <taxon>Bacteria</taxon>
        <taxon>Pseudomonadati</taxon>
        <taxon>Ignavibacteriota</taxon>
        <taxon>Ignavibacteria</taxon>
        <taxon>Ignavibacteriales</taxon>
        <taxon>Melioribacteraceae</taxon>
        <taxon>Stygiobacter</taxon>
    </lineage>
</organism>
<evidence type="ECO:0000256" key="1">
    <source>
        <dbReference type="ARBA" id="ARBA00022490"/>
    </source>
</evidence>
<dbReference type="RefSeq" id="WP_321534579.1">
    <property type="nucleotide sequence ID" value="NZ_JARGDL010000001.1"/>
</dbReference>
<dbReference type="Pfam" id="PF02576">
    <property type="entry name" value="RimP_N"/>
    <property type="match status" value="1"/>
</dbReference>
<evidence type="ECO:0000259" key="5">
    <source>
        <dbReference type="Pfam" id="PF17384"/>
    </source>
</evidence>
<gene>
    <name evidence="3" type="primary">rimP</name>
    <name evidence="6" type="ORF">P0M35_01500</name>
</gene>
<dbReference type="GO" id="GO:0006412">
    <property type="term" value="P:translation"/>
    <property type="evidence" value="ECO:0007669"/>
    <property type="project" value="TreeGrafter"/>
</dbReference>
<dbReference type="PANTHER" id="PTHR33867:SF1">
    <property type="entry name" value="RIBOSOME MATURATION FACTOR RIMP"/>
    <property type="match status" value="1"/>
</dbReference>
<evidence type="ECO:0000259" key="4">
    <source>
        <dbReference type="Pfam" id="PF02576"/>
    </source>
</evidence>
<dbReference type="InterPro" id="IPR035956">
    <property type="entry name" value="RimP_N_sf"/>
</dbReference>
<feature type="domain" description="Ribosome maturation factor RimP N-terminal" evidence="4">
    <location>
        <begin position="10"/>
        <end position="81"/>
    </location>
</feature>
<dbReference type="EMBL" id="JARGDL010000001">
    <property type="protein sequence ID" value="MDF1610813.1"/>
    <property type="molecule type" value="Genomic_DNA"/>
</dbReference>
<dbReference type="InterPro" id="IPR036847">
    <property type="entry name" value="RimP_C_sf"/>
</dbReference>
<dbReference type="InterPro" id="IPR003728">
    <property type="entry name" value="Ribosome_maturation_RimP"/>
</dbReference>
<dbReference type="InterPro" id="IPR028989">
    <property type="entry name" value="RimP_N"/>
</dbReference>
<comment type="subcellular location">
    <subcellularLocation>
        <location evidence="3">Cytoplasm</location>
    </subcellularLocation>
</comment>
<accession>A0AAE3TB07</accession>
<comment type="function">
    <text evidence="3">Required for maturation of 30S ribosomal subunits.</text>
</comment>
<protein>
    <recommendedName>
        <fullName evidence="3">Ribosome maturation factor RimP</fullName>
    </recommendedName>
</protein>
<name>A0AAE3TB07_9BACT</name>
<proteinExistence type="inferred from homology"/>
<keyword evidence="7" id="KW-1185">Reference proteome</keyword>
<dbReference type="GO" id="GO:0000028">
    <property type="term" value="P:ribosomal small subunit assembly"/>
    <property type="evidence" value="ECO:0007669"/>
    <property type="project" value="TreeGrafter"/>
</dbReference>
<evidence type="ECO:0000256" key="3">
    <source>
        <dbReference type="HAMAP-Rule" id="MF_01077"/>
    </source>
</evidence>
<dbReference type="GO" id="GO:0005829">
    <property type="term" value="C:cytosol"/>
    <property type="evidence" value="ECO:0007669"/>
    <property type="project" value="TreeGrafter"/>
</dbReference>
<dbReference type="CDD" id="cd01734">
    <property type="entry name" value="YlxS_C"/>
    <property type="match status" value="1"/>
</dbReference>
<dbReference type="AlphaFoldDB" id="A0AAE3TB07"/>
<reference evidence="6" key="1">
    <citation type="submission" date="2023-03" db="EMBL/GenBank/DDBJ databases">
        <title>Stygiobacter electus gen. nov., sp. nov., facultatively anaerobic thermotolerant bacterium of the class Ignavibacteria from a well of Yessentuki mineral water deposit.</title>
        <authorList>
            <person name="Podosokorskaya O.A."/>
            <person name="Elcheninov A.G."/>
            <person name="Petrova N.F."/>
            <person name="Zavarzina D.G."/>
            <person name="Kublanov I.V."/>
            <person name="Merkel A.Y."/>
        </authorList>
    </citation>
    <scope>NUCLEOTIDE SEQUENCE</scope>
    <source>
        <strain evidence="6">09-Me</strain>
    </source>
</reference>
<dbReference type="HAMAP" id="MF_01077">
    <property type="entry name" value="RimP"/>
    <property type="match status" value="1"/>
</dbReference>
<sequence length="148" mass="17340">MEKANLLQIFEEIVTSNGYLLIDLNLRGDNRLKIIEVFIDNEKGITTDDCVLISRALTEKIEEDELINSNYRLDVSSPGIDRPLKYLVQYQKHINRKFEVTYKIENETKKLIGKLLKIKDDNLYFSEKNEEIKINFQNIINAKVLISF</sequence>
<dbReference type="SUPFAM" id="SSF74942">
    <property type="entry name" value="YhbC-like, C-terminal domain"/>
    <property type="match status" value="1"/>
</dbReference>
<dbReference type="InterPro" id="IPR028998">
    <property type="entry name" value="RimP_C"/>
</dbReference>
<keyword evidence="2 3" id="KW-0690">Ribosome biogenesis</keyword>
<evidence type="ECO:0000313" key="7">
    <source>
        <dbReference type="Proteomes" id="UP001221302"/>
    </source>
</evidence>
<dbReference type="Gene3D" id="3.30.300.70">
    <property type="entry name" value="RimP-like superfamily, N-terminal"/>
    <property type="match status" value="1"/>
</dbReference>
<comment type="caution">
    <text evidence="6">The sequence shown here is derived from an EMBL/GenBank/DDBJ whole genome shotgun (WGS) entry which is preliminary data.</text>
</comment>
<evidence type="ECO:0000256" key="2">
    <source>
        <dbReference type="ARBA" id="ARBA00022517"/>
    </source>
</evidence>